<dbReference type="SMART" id="SM00256">
    <property type="entry name" value="FBOX"/>
    <property type="match status" value="1"/>
</dbReference>
<dbReference type="PANTHER" id="PTHR23015">
    <property type="entry name" value="UNCHARACTERIZED C.ELEGANS PROTEIN"/>
    <property type="match status" value="1"/>
</dbReference>
<dbReference type="InterPro" id="IPR040161">
    <property type="entry name" value="FB224"/>
</dbReference>
<reference evidence="3 4" key="2">
    <citation type="journal article" date="2011" name="PLoS Genet.">
        <title>Caenorhabditis briggsae recombinant inbred line genotypes reveal inter-strain incompatibility and the evolution of recombination.</title>
        <authorList>
            <person name="Ross J.A."/>
            <person name="Koboldt D.C."/>
            <person name="Staisch J.E."/>
            <person name="Chamberlin H.M."/>
            <person name="Gupta B.P."/>
            <person name="Miller R.D."/>
            <person name="Baird S.E."/>
            <person name="Haag E.S."/>
        </authorList>
    </citation>
    <scope>NUCLEOTIDE SEQUENCE [LARGE SCALE GENOMIC DNA]</scope>
    <source>
        <strain evidence="3 4">AF16</strain>
    </source>
</reference>
<keyword evidence="1" id="KW-1133">Transmembrane helix</keyword>
<keyword evidence="1" id="KW-0472">Membrane</keyword>
<dbReference type="EMBL" id="HE600994">
    <property type="protein sequence ID" value="CAP39391.1"/>
    <property type="molecule type" value="Genomic_DNA"/>
</dbReference>
<dbReference type="RefSeq" id="XP_002638350.1">
    <property type="nucleotide sequence ID" value="XM_002638304.1"/>
</dbReference>
<dbReference type="KEGG" id="cbr:CBG_22908"/>
<name>A8Y3C2_CAEBR</name>
<dbReference type="FunCoup" id="A8Y3C2">
    <property type="interactions" value="146"/>
</dbReference>
<evidence type="ECO:0000313" key="4">
    <source>
        <dbReference type="Proteomes" id="UP000008549"/>
    </source>
</evidence>
<feature type="domain" description="F-box" evidence="2">
    <location>
        <begin position="228"/>
        <end position="277"/>
    </location>
</feature>
<dbReference type="PANTHER" id="PTHR23015:SF4">
    <property type="entry name" value="DUF38 DOMAIN-CONTAINING PROTEIN-RELATED"/>
    <property type="match status" value="1"/>
</dbReference>
<dbReference type="Pfam" id="PF01827">
    <property type="entry name" value="FTH"/>
    <property type="match status" value="2"/>
</dbReference>
<accession>A8Y3C2</accession>
<dbReference type="eggNOG" id="ENOG502S4DW">
    <property type="taxonomic scope" value="Eukaryota"/>
</dbReference>
<dbReference type="STRING" id="6238.A8Y3C2"/>
<dbReference type="Pfam" id="PF00646">
    <property type="entry name" value="F-box"/>
    <property type="match status" value="1"/>
</dbReference>
<organism evidence="3 4">
    <name type="scientific">Caenorhabditis briggsae</name>
    <dbReference type="NCBI Taxonomy" id="6238"/>
    <lineage>
        <taxon>Eukaryota</taxon>
        <taxon>Metazoa</taxon>
        <taxon>Ecdysozoa</taxon>
        <taxon>Nematoda</taxon>
        <taxon>Chromadorea</taxon>
        <taxon>Rhabditida</taxon>
        <taxon>Rhabditina</taxon>
        <taxon>Rhabditomorpha</taxon>
        <taxon>Rhabditoidea</taxon>
        <taxon>Rhabditidae</taxon>
        <taxon>Peloderinae</taxon>
        <taxon>Caenorhabditis</taxon>
    </lineage>
</organism>
<keyword evidence="1" id="KW-0812">Transmembrane</keyword>
<dbReference type="GeneID" id="8580347"/>
<dbReference type="InParanoid" id="A8Y3C2"/>
<dbReference type="PROSITE" id="PS50181">
    <property type="entry name" value="FBOX"/>
    <property type="match status" value="1"/>
</dbReference>
<sequence length="737" mass="87923">MRSGATNSAINRFDRAEGALSSCLKRRRRGKQAGNKIYGLVFELLKLTVTFEIQETFHFKMNVRGLTIQTAHRKEIMKVLPFLDSEFLKELYIFTTPDDKNKVLEMDEILKLDHLNNLESFEISGCIVPDNCVIKLAHVPYNDIRVDSINSKDMLFLKDENFRQRSNNSSFFLFAHFRCSFLYFSIIYIIFLFRTNHKKIIEHLQVQKEIFEILEIQNFHFTMNSPRNSSISDMPELILCKIFGFLDFREIQTIRKVSKSLRNFIDDVRPDSKILEISIEENSENENLEIKYKTKFQTFLVKYEISENLKRAISDLNLIMKNQKSVLETFILKNLSNFRCSEILKTHKILTIEELVMETENQEEILEILTFYKISKLHIFSLEEFPKNLKIENLVELENWKNLEEISIEGCQISKKYLEHFLNFSKFSIDLEDVEAEDLIYLKENLLESSKFQKFTLFYTKLLNIQQLYDTFGPPDLDPNFYGLNLLESSKFYKFTLFYTKLLDIQQLYDTFGPPDLDPNFYVFVKHWKFPFPEDSDFLKKKSIMEFEMPKIMFNRCSEQSEFPVLKKFRNSEIRKNKKLKNQKIRNSEIQKFRNSEIQKFRNSEIQKFGNSEIQKFRNSEIQKFRNSEVQKFRNSEIQKFRNSEIQKFRNSEIQKFRNSEIRKFRNSEIQKYSEKFIEHFTGGVLGTHHLDMFPSFHVLLGQFYHYKLPNCSGNTFSYGPGARRLLSRDTFVNIYY</sequence>
<dbReference type="CTD" id="8580347"/>
<keyword evidence="4" id="KW-1185">Reference proteome</keyword>
<dbReference type="HOGENOM" id="CLU_376548_0_0_1"/>
<dbReference type="InterPro" id="IPR036047">
    <property type="entry name" value="F-box-like_dom_sf"/>
</dbReference>
<protein>
    <submittedName>
        <fullName evidence="3">Protein CBG22908</fullName>
    </submittedName>
</protein>
<dbReference type="AlphaFoldDB" id="A8Y3C2"/>
<proteinExistence type="predicted"/>
<evidence type="ECO:0000259" key="2">
    <source>
        <dbReference type="PROSITE" id="PS50181"/>
    </source>
</evidence>
<dbReference type="SUPFAM" id="SSF81383">
    <property type="entry name" value="F-box domain"/>
    <property type="match status" value="1"/>
</dbReference>
<evidence type="ECO:0000313" key="3">
    <source>
        <dbReference type="EMBL" id="CAP39391.1"/>
    </source>
</evidence>
<gene>
    <name evidence="3" type="ORF">CBG22908</name>
    <name evidence="3" type="ORF">CBG_22908</name>
</gene>
<feature type="transmembrane region" description="Helical" evidence="1">
    <location>
        <begin position="171"/>
        <end position="193"/>
    </location>
</feature>
<evidence type="ECO:0000256" key="1">
    <source>
        <dbReference type="SAM" id="Phobius"/>
    </source>
</evidence>
<dbReference type="InterPro" id="IPR002900">
    <property type="entry name" value="DUF38/FTH_CAE_spp"/>
</dbReference>
<dbReference type="InterPro" id="IPR001810">
    <property type="entry name" value="F-box_dom"/>
</dbReference>
<dbReference type="CDD" id="cd22150">
    <property type="entry name" value="F-box_CeFBXA-like"/>
    <property type="match status" value="1"/>
</dbReference>
<reference evidence="3 4" key="1">
    <citation type="journal article" date="2003" name="PLoS Biol.">
        <title>The genome sequence of Caenorhabditis briggsae: a platform for comparative genomics.</title>
        <authorList>
            <person name="Stein L.D."/>
            <person name="Bao Z."/>
            <person name="Blasiar D."/>
            <person name="Blumenthal T."/>
            <person name="Brent M.R."/>
            <person name="Chen N."/>
            <person name="Chinwalla A."/>
            <person name="Clarke L."/>
            <person name="Clee C."/>
            <person name="Coghlan A."/>
            <person name="Coulson A."/>
            <person name="D'Eustachio P."/>
            <person name="Fitch D.H."/>
            <person name="Fulton L.A."/>
            <person name="Fulton R.E."/>
            <person name="Griffiths-Jones S."/>
            <person name="Harris T.W."/>
            <person name="Hillier L.W."/>
            <person name="Kamath R."/>
            <person name="Kuwabara P.E."/>
            <person name="Mardis E.R."/>
            <person name="Marra M.A."/>
            <person name="Miner T.L."/>
            <person name="Minx P."/>
            <person name="Mullikin J.C."/>
            <person name="Plumb R.W."/>
            <person name="Rogers J."/>
            <person name="Schein J.E."/>
            <person name="Sohrmann M."/>
            <person name="Spieth J."/>
            <person name="Stajich J.E."/>
            <person name="Wei C."/>
            <person name="Willey D."/>
            <person name="Wilson R.K."/>
            <person name="Durbin R."/>
            <person name="Waterston R.H."/>
        </authorList>
    </citation>
    <scope>NUCLEOTIDE SEQUENCE [LARGE SCALE GENOMIC DNA]</scope>
    <source>
        <strain evidence="3 4">AF16</strain>
    </source>
</reference>
<dbReference type="Proteomes" id="UP000008549">
    <property type="component" value="Unassembled WGS sequence"/>
</dbReference>